<gene>
    <name evidence="2" type="ORF">DCC35_19665</name>
</gene>
<dbReference type="Proteomes" id="UP000298616">
    <property type="component" value="Chromosome"/>
</dbReference>
<dbReference type="Pfam" id="PF13568">
    <property type="entry name" value="OMP_b-brl_2"/>
    <property type="match status" value="1"/>
</dbReference>
<feature type="domain" description="Outer membrane protein beta-barrel" evidence="1">
    <location>
        <begin position="217"/>
        <end position="330"/>
    </location>
</feature>
<evidence type="ECO:0000313" key="3">
    <source>
        <dbReference type="Proteomes" id="UP000298616"/>
    </source>
</evidence>
<reference evidence="2 3" key="1">
    <citation type="submission" date="2018-04" db="EMBL/GenBank/DDBJ databases">
        <title>Complete genome uncultured novel isolate.</title>
        <authorList>
            <person name="Merlino G."/>
        </authorList>
    </citation>
    <scope>NUCLEOTIDE SEQUENCE [LARGE SCALE GENOMIC DNA]</scope>
    <source>
        <strain evidence="3">R1DC9</strain>
    </source>
</reference>
<organism evidence="2 3">
    <name type="scientific">Mangrovivirga cuniculi</name>
    <dbReference type="NCBI Taxonomy" id="2715131"/>
    <lineage>
        <taxon>Bacteria</taxon>
        <taxon>Pseudomonadati</taxon>
        <taxon>Bacteroidota</taxon>
        <taxon>Cytophagia</taxon>
        <taxon>Cytophagales</taxon>
        <taxon>Mangrovivirgaceae</taxon>
        <taxon>Mangrovivirga</taxon>
    </lineage>
</organism>
<name>A0A4D7JMG6_9BACT</name>
<dbReference type="RefSeq" id="WP_137092384.1">
    <property type="nucleotide sequence ID" value="NZ_CP028923.1"/>
</dbReference>
<evidence type="ECO:0000259" key="1">
    <source>
        <dbReference type="Pfam" id="PF13568"/>
    </source>
</evidence>
<evidence type="ECO:0000313" key="2">
    <source>
        <dbReference type="EMBL" id="QCK16791.1"/>
    </source>
</evidence>
<protein>
    <recommendedName>
        <fullName evidence="1">Outer membrane protein beta-barrel domain-containing protein</fullName>
    </recommendedName>
</protein>
<dbReference type="KEGG" id="fpf:DCC35_19665"/>
<accession>A0A4D7JMG6</accession>
<proteinExistence type="predicted"/>
<keyword evidence="3" id="KW-1185">Reference proteome</keyword>
<dbReference type="AlphaFoldDB" id="A0A4D7JMG6"/>
<sequence length="390" mass="45780">MLSRDLLIVFVLLFVCFNTKGQLRSGYIITNSGEKVACQIINRDWTYCPEQIKIKVSDSEVKVFEAKDVKEIGIDSSIIYISRQVKIDLSSSNTKSLSNSRNPDFIEKTVFLKVLISGKASLYNYRKPNLDKFFFSHNEKEIKPLIYKKYNVRMTIKENNYFKQQLKQTFSDEEKVKINFDKLDYTQKDLEDIFIKYNSISAPDQMQYIQERKPWTYNLTVRTGMRYVTTNIRNNQYFNEDLKSRISFRIGAELQVTPSFWHRRWSLTLEPTYSHFKTVAASEDRSISLKYSVLEFPVLIRYKMWKNKHSNLYINAGLGTDFKYNTNLTFGATNEMDITIAPYFIGGLGYSHKKFSSELRISSSKNILASYTYWETKLNITEFVIGYKIL</sequence>
<dbReference type="InterPro" id="IPR025665">
    <property type="entry name" value="Beta-barrel_OMP_2"/>
</dbReference>
<dbReference type="OrthoDB" id="921445at2"/>
<dbReference type="EMBL" id="CP028923">
    <property type="protein sequence ID" value="QCK16791.1"/>
    <property type="molecule type" value="Genomic_DNA"/>
</dbReference>